<dbReference type="PANTHER" id="PTHR13696:SF96">
    <property type="entry name" value="COBQ_COBB_MIND_PARA NUCLEOTIDE BINDING DOMAIN-CONTAINING PROTEIN"/>
    <property type="match status" value="1"/>
</dbReference>
<organism evidence="2">
    <name type="scientific">Vibrio crassostreae 9CS106</name>
    <dbReference type="NCBI Taxonomy" id="1191300"/>
    <lineage>
        <taxon>Bacteria</taxon>
        <taxon>Pseudomonadati</taxon>
        <taxon>Pseudomonadota</taxon>
        <taxon>Gammaproteobacteria</taxon>
        <taxon>Vibrionales</taxon>
        <taxon>Vibrionaceae</taxon>
        <taxon>Vibrio</taxon>
    </lineage>
</organism>
<dbReference type="SUPFAM" id="SSF52540">
    <property type="entry name" value="P-loop containing nucleoside triphosphate hydrolases"/>
    <property type="match status" value="1"/>
</dbReference>
<accession>A0A1B1C3C3</accession>
<dbReference type="Gene3D" id="3.40.50.300">
    <property type="entry name" value="P-loop containing nucleotide triphosphate hydrolases"/>
    <property type="match status" value="1"/>
</dbReference>
<feature type="domain" description="AAA" evidence="1">
    <location>
        <begin position="6"/>
        <end position="56"/>
    </location>
</feature>
<dbReference type="InterPro" id="IPR050678">
    <property type="entry name" value="DNA_Partitioning_ATPase"/>
</dbReference>
<dbReference type="EMBL" id="CP016231">
    <property type="protein sequence ID" value="ANP79325.1"/>
    <property type="molecule type" value="Genomic_DNA"/>
</dbReference>
<reference evidence="2" key="2">
    <citation type="submission" date="2016-06" db="EMBL/GenBank/DDBJ databases">
        <title>Adaptive Radiation by Waves of Gene Transfer Leads to Fine-Scale Resource Partitioning in Marine Microbes.</title>
        <authorList>
            <person name="Hehemann J.-H."/>
            <person name="Arevalo P."/>
            <person name="Datta M.S."/>
            <person name="Yu X."/>
            <person name="Corzett C."/>
            <person name="Henschel A."/>
            <person name="Preheim S.P."/>
            <person name="Timberlake S."/>
            <person name="Alm E.J."/>
            <person name="Polz M.F."/>
        </authorList>
    </citation>
    <scope>NUCLEOTIDE SEQUENCE</scope>
    <source>
        <strain evidence="2">9CS106</strain>
    </source>
</reference>
<dbReference type="CDD" id="cd02042">
    <property type="entry name" value="ParAB_family"/>
    <property type="match status" value="1"/>
</dbReference>
<protein>
    <recommendedName>
        <fullName evidence="1">AAA domain-containing protein</fullName>
    </recommendedName>
</protein>
<reference evidence="2" key="1">
    <citation type="journal article" date="2012" name="Science">
        <title>Ecological populations of bacteria act as socially cohesive units of antibiotic production and resistance.</title>
        <authorList>
            <person name="Cordero O.X."/>
            <person name="Wildschutte H."/>
            <person name="Kirkup B."/>
            <person name="Proehl S."/>
            <person name="Ngo L."/>
            <person name="Hussain F."/>
            <person name="Le Roux F."/>
            <person name="Mincer T."/>
            <person name="Polz M.F."/>
        </authorList>
    </citation>
    <scope>NUCLEOTIDE SEQUENCE</scope>
    <source>
        <strain evidence="2">9CS106</strain>
    </source>
</reference>
<dbReference type="PANTHER" id="PTHR13696">
    <property type="entry name" value="P-LOOP CONTAINING NUCLEOSIDE TRIPHOSPHATE HYDROLASE"/>
    <property type="match status" value="1"/>
</dbReference>
<name>A0A1B1C3C3_9VIBR</name>
<proteinExistence type="predicted"/>
<dbReference type="Pfam" id="PF13614">
    <property type="entry name" value="AAA_31"/>
    <property type="match status" value="1"/>
</dbReference>
<dbReference type="InterPro" id="IPR025669">
    <property type="entry name" value="AAA_dom"/>
</dbReference>
<sequence length="214" mass="23675">MTKKGRIIAIAHQKGGVGKTATAFNIAEQLKPDVIIDQDKHHSFTIINSFRPESERMNVITCANDTSLINALKFKEQGKTVLVDCGGFDSDLIRITIASADLVVTPENGDITEVIGLRSFDKVLKSLSERMGKQVKAHVLFCRIHPSKTNFTEELALVSNSDNFVPMNSVIRDRRDVRKALKKGYGVCGDPRFKGSKSAREFKALVDEINQLTA</sequence>
<gene>
    <name evidence="2" type="ORF">A134_23205</name>
</gene>
<evidence type="ECO:0000259" key="1">
    <source>
        <dbReference type="Pfam" id="PF13614"/>
    </source>
</evidence>
<evidence type="ECO:0000313" key="2">
    <source>
        <dbReference type="EMBL" id="ANP79325.1"/>
    </source>
</evidence>
<dbReference type="AlphaFoldDB" id="A0A1B1C3C3"/>
<dbReference type="InterPro" id="IPR027417">
    <property type="entry name" value="P-loop_NTPase"/>
</dbReference>